<evidence type="ECO:0000259" key="1">
    <source>
        <dbReference type="Pfam" id="PF01882"/>
    </source>
</evidence>
<gene>
    <name evidence="2" type="ORF">GCM10011332_20800</name>
</gene>
<reference evidence="2" key="1">
    <citation type="journal article" date="2014" name="Int. J. Syst. Evol. Microbiol.">
        <title>Complete genome sequence of Corynebacterium casei LMG S-19264T (=DSM 44701T), isolated from a smear-ripened cheese.</title>
        <authorList>
            <consortium name="US DOE Joint Genome Institute (JGI-PGF)"/>
            <person name="Walter F."/>
            <person name="Albersmeier A."/>
            <person name="Kalinowski J."/>
            <person name="Ruckert C."/>
        </authorList>
    </citation>
    <scope>NUCLEOTIDE SEQUENCE</scope>
    <source>
        <strain evidence="2">CGMCC 1.15254</strain>
    </source>
</reference>
<dbReference type="RefSeq" id="WP_188664611.1">
    <property type="nucleotide sequence ID" value="NZ_BMHV01000013.1"/>
</dbReference>
<name>A0A917FCM7_9PROT</name>
<dbReference type="InterPro" id="IPR002881">
    <property type="entry name" value="DUF58"/>
</dbReference>
<evidence type="ECO:0000313" key="2">
    <source>
        <dbReference type="EMBL" id="GGF66529.1"/>
    </source>
</evidence>
<dbReference type="PANTHER" id="PTHR33608">
    <property type="entry name" value="BLL2464 PROTEIN"/>
    <property type="match status" value="1"/>
</dbReference>
<dbReference type="AlphaFoldDB" id="A0A917FCM7"/>
<dbReference type="Pfam" id="PF01882">
    <property type="entry name" value="DUF58"/>
    <property type="match status" value="1"/>
</dbReference>
<reference evidence="2" key="2">
    <citation type="submission" date="2020-09" db="EMBL/GenBank/DDBJ databases">
        <authorList>
            <person name="Sun Q."/>
            <person name="Zhou Y."/>
        </authorList>
    </citation>
    <scope>NUCLEOTIDE SEQUENCE</scope>
    <source>
        <strain evidence="2">CGMCC 1.15254</strain>
    </source>
</reference>
<dbReference type="PANTHER" id="PTHR33608:SF6">
    <property type="entry name" value="BLL2464 PROTEIN"/>
    <property type="match status" value="1"/>
</dbReference>
<dbReference type="EMBL" id="BMHV01000013">
    <property type="protein sequence ID" value="GGF66529.1"/>
    <property type="molecule type" value="Genomic_DNA"/>
</dbReference>
<protein>
    <recommendedName>
        <fullName evidence="1">DUF58 domain-containing protein</fullName>
    </recommendedName>
</protein>
<accession>A0A917FCM7</accession>
<evidence type="ECO:0000313" key="3">
    <source>
        <dbReference type="Proteomes" id="UP000632498"/>
    </source>
</evidence>
<sequence>MTPTPTIHRAEAECAGLPALLVEAERVAATVAQGIHGRRRRGQGDNFWQFRPYQSGESTRTIDWRQSAKTQHHFVREYEWEAAQTVWLWRDPSASMNYSSSPALENKRYRAELITLALASLLLRGGEQIALLGDANPPGRGRAALYRLASILERNRSGKDTLQSLPEHAHLPRHGELVLIGDFLSPLSEIEEALKRYSRRHVRGHMIQILDPAEESLPFDGRVEFQGLENEGSAYFGNVETVREAYKERLKARRHTLNLLAHSLGWSFQRHDTSQSAASALLNLYLSITQGRGTQWKG</sequence>
<keyword evidence="3" id="KW-1185">Reference proteome</keyword>
<comment type="caution">
    <text evidence="2">The sequence shown here is derived from an EMBL/GenBank/DDBJ whole genome shotgun (WGS) entry which is preliminary data.</text>
</comment>
<proteinExistence type="predicted"/>
<dbReference type="Proteomes" id="UP000632498">
    <property type="component" value="Unassembled WGS sequence"/>
</dbReference>
<feature type="domain" description="DUF58" evidence="1">
    <location>
        <begin position="50"/>
        <end position="255"/>
    </location>
</feature>
<organism evidence="2 3">
    <name type="scientific">Terasakiella brassicae</name>
    <dbReference type="NCBI Taxonomy" id="1634917"/>
    <lineage>
        <taxon>Bacteria</taxon>
        <taxon>Pseudomonadati</taxon>
        <taxon>Pseudomonadota</taxon>
        <taxon>Alphaproteobacteria</taxon>
        <taxon>Rhodospirillales</taxon>
        <taxon>Terasakiellaceae</taxon>
        <taxon>Terasakiella</taxon>
    </lineage>
</organism>